<dbReference type="Pfam" id="PF05292">
    <property type="entry name" value="MCD"/>
    <property type="match status" value="1"/>
</dbReference>
<dbReference type="GO" id="GO:0006633">
    <property type="term" value="P:fatty acid biosynthetic process"/>
    <property type="evidence" value="ECO:0007669"/>
    <property type="project" value="InterPro"/>
</dbReference>
<accession>A0A8B8AR32</accession>
<dbReference type="InterPro" id="IPR035372">
    <property type="entry name" value="MCD_N"/>
</dbReference>
<feature type="domain" description="Malonyl-CoA decarboxylase C-terminal" evidence="1">
    <location>
        <begin position="202"/>
        <end position="489"/>
    </location>
</feature>
<dbReference type="OrthoDB" id="426718at2759"/>
<dbReference type="InterPro" id="IPR007956">
    <property type="entry name" value="Malonyl_CoA_deC_C"/>
</dbReference>
<evidence type="ECO:0000259" key="2">
    <source>
        <dbReference type="Pfam" id="PF17408"/>
    </source>
</evidence>
<organism evidence="3 4">
    <name type="scientific">Crassostrea virginica</name>
    <name type="common">Eastern oyster</name>
    <dbReference type="NCBI Taxonomy" id="6565"/>
    <lineage>
        <taxon>Eukaryota</taxon>
        <taxon>Metazoa</taxon>
        <taxon>Spiralia</taxon>
        <taxon>Lophotrochozoa</taxon>
        <taxon>Mollusca</taxon>
        <taxon>Bivalvia</taxon>
        <taxon>Autobranchia</taxon>
        <taxon>Pteriomorphia</taxon>
        <taxon>Ostreida</taxon>
        <taxon>Ostreoidea</taxon>
        <taxon>Ostreidae</taxon>
        <taxon>Crassostrea</taxon>
    </lineage>
</organism>
<evidence type="ECO:0000313" key="4">
    <source>
        <dbReference type="RefSeq" id="XP_022293635.1"/>
    </source>
</evidence>
<dbReference type="GO" id="GO:0005759">
    <property type="term" value="C:mitochondrial matrix"/>
    <property type="evidence" value="ECO:0007669"/>
    <property type="project" value="TreeGrafter"/>
</dbReference>
<dbReference type="AlphaFoldDB" id="A0A8B8AR32"/>
<dbReference type="InterPro" id="IPR042303">
    <property type="entry name" value="Malonyl_CoA_deC_C_sf"/>
</dbReference>
<feature type="domain" description="Malonyl-CoA decarboxylase N-terminal" evidence="2">
    <location>
        <begin position="104"/>
        <end position="199"/>
    </location>
</feature>
<protein>
    <submittedName>
        <fullName evidence="4">Malonyl-CoA decarboxylase, mitochondrial-like isoform X1</fullName>
    </submittedName>
</protein>
<dbReference type="RefSeq" id="XP_022293635.1">
    <property type="nucleotide sequence ID" value="XM_022437927.1"/>
</dbReference>
<dbReference type="GO" id="GO:0050080">
    <property type="term" value="F:malonyl-CoA decarboxylase activity"/>
    <property type="evidence" value="ECO:0007669"/>
    <property type="project" value="InterPro"/>
</dbReference>
<dbReference type="GO" id="GO:2001294">
    <property type="term" value="P:malonyl-CoA catabolic process"/>
    <property type="evidence" value="ECO:0007669"/>
    <property type="project" value="TreeGrafter"/>
</dbReference>
<sequence>MIYKHFLLFLYRFKMSAAVRRLGCIQRHLSPLPKQPLMVQQTMSGSTRASATNQEALQFLETIFSTPDLGVLALESKCRRFCEHYKSLPSGDKIPFLTTLSKQYGVNQDTVIQVARNVVNAQEKGEALLLMTEERLRHALIPQYQQLFSKIGRIEGGVKFLVDMRADILTNLPGVQSDDYKAHMRILQQTIRDLLALWFSVGFLHLQRITWQSPCDMVQKISDYEAVHPIRDVSDLKRRVGSYRRCFVFTHGSMPGEPVVVLHTALTSSISSSIHSILKTPTFSGSNPTATPDSTTDGDVDEKEDLARISAAIFYSITSTQKGLQGVDLGNYLIKTVVKELQNEFSGITQFSSLSPIPGFKVWLVTELNRIINLKDIGEDNDELLLSSEIETMRNALSIPDHSVLKTFKDLIQTHGWLQNEHICEVMKKPLMRLCARYLYIEKRRGFALNPVANFHLGNGAVLWRLNWKADMSMRGINQSCGMMVNYRYYLQNTEENSQKYLEDQVIPTTPDFRSLLEHTG</sequence>
<dbReference type="Pfam" id="PF17408">
    <property type="entry name" value="MCD_N"/>
    <property type="match status" value="1"/>
</dbReference>
<dbReference type="FunFam" id="3.40.630.150:FF:000001">
    <property type="entry name" value="Malonyl-CoA decarboxylase, mitochondrial"/>
    <property type="match status" value="1"/>
</dbReference>
<dbReference type="GeneID" id="111104136"/>
<dbReference type="KEGG" id="cvn:111104136"/>
<gene>
    <name evidence="4" type="primary">LOC111104136</name>
</gene>
<proteinExistence type="predicted"/>
<dbReference type="GO" id="GO:0006085">
    <property type="term" value="P:acetyl-CoA biosynthetic process"/>
    <property type="evidence" value="ECO:0007669"/>
    <property type="project" value="TreeGrafter"/>
</dbReference>
<dbReference type="InterPro" id="IPR038351">
    <property type="entry name" value="MCD_N_sf"/>
</dbReference>
<evidence type="ECO:0000259" key="1">
    <source>
        <dbReference type="Pfam" id="PF05292"/>
    </source>
</evidence>
<dbReference type="Gene3D" id="1.20.140.90">
    <property type="entry name" value="Malonyl-CoA decarboxylase, oligemerization domain"/>
    <property type="match status" value="1"/>
</dbReference>
<dbReference type="PANTHER" id="PTHR28641:SF1">
    <property type="entry name" value="MALONYL-COA DECARBOXYLASE, MITOCHONDRIAL"/>
    <property type="match status" value="1"/>
</dbReference>
<dbReference type="GO" id="GO:0005782">
    <property type="term" value="C:peroxisomal matrix"/>
    <property type="evidence" value="ECO:0007669"/>
    <property type="project" value="TreeGrafter"/>
</dbReference>
<dbReference type="PANTHER" id="PTHR28641">
    <property type="match status" value="1"/>
</dbReference>
<dbReference type="Proteomes" id="UP000694844">
    <property type="component" value="Chromosome 7"/>
</dbReference>
<reference evidence="4" key="1">
    <citation type="submission" date="2025-08" db="UniProtKB">
        <authorList>
            <consortium name="RefSeq"/>
        </authorList>
    </citation>
    <scope>IDENTIFICATION</scope>
    <source>
        <tissue evidence="4">Whole sample</tissue>
    </source>
</reference>
<dbReference type="Gene3D" id="3.40.630.150">
    <property type="entry name" value="Malonyl-CoA decarboxylase, catalytic domain"/>
    <property type="match status" value="1"/>
</dbReference>
<keyword evidence="3" id="KW-1185">Reference proteome</keyword>
<dbReference type="InterPro" id="IPR038917">
    <property type="entry name" value="Malonyl_CoA_deC"/>
</dbReference>
<name>A0A8B8AR32_CRAVI</name>
<evidence type="ECO:0000313" key="3">
    <source>
        <dbReference type="Proteomes" id="UP000694844"/>
    </source>
</evidence>